<dbReference type="AlphaFoldDB" id="A0A8X8ZLN8"/>
<protein>
    <submittedName>
        <fullName evidence="1">Uncharacterized protein</fullName>
    </submittedName>
</protein>
<dbReference type="Gene3D" id="3.30.559.10">
    <property type="entry name" value="Chloramphenicol acetyltransferase-like domain"/>
    <property type="match status" value="1"/>
</dbReference>
<comment type="caution">
    <text evidence="1">The sequence shown here is derived from an EMBL/GenBank/DDBJ whole genome shotgun (WGS) entry which is preliminary data.</text>
</comment>
<reference evidence="1" key="1">
    <citation type="submission" date="2018-01" db="EMBL/GenBank/DDBJ databases">
        <authorList>
            <person name="Mao J.F."/>
        </authorList>
    </citation>
    <scope>NUCLEOTIDE SEQUENCE</scope>
    <source>
        <strain evidence="1">Huo1</strain>
        <tissue evidence="1">Leaf</tissue>
    </source>
</reference>
<gene>
    <name evidence="1" type="ORF">SASPL_127979</name>
</gene>
<dbReference type="EMBL" id="PNBA02000010">
    <property type="protein sequence ID" value="KAG6409937.1"/>
    <property type="molecule type" value="Genomic_DNA"/>
</dbReference>
<proteinExistence type="predicted"/>
<accession>A0A8X8ZLN8</accession>
<sequence>MDDEYLRSALDYMELHRAAIVRDATTLNCPNVGITSWLRLPFTKWISDGGSPRSPDPARPRLKGSAICFLIRIMKEASMLR</sequence>
<organism evidence="1">
    <name type="scientific">Salvia splendens</name>
    <name type="common">Scarlet sage</name>
    <dbReference type="NCBI Taxonomy" id="180675"/>
    <lineage>
        <taxon>Eukaryota</taxon>
        <taxon>Viridiplantae</taxon>
        <taxon>Streptophyta</taxon>
        <taxon>Embryophyta</taxon>
        <taxon>Tracheophyta</taxon>
        <taxon>Spermatophyta</taxon>
        <taxon>Magnoliopsida</taxon>
        <taxon>eudicotyledons</taxon>
        <taxon>Gunneridae</taxon>
        <taxon>Pentapetalae</taxon>
        <taxon>asterids</taxon>
        <taxon>lamiids</taxon>
        <taxon>Lamiales</taxon>
        <taxon>Lamiaceae</taxon>
        <taxon>Nepetoideae</taxon>
        <taxon>Mentheae</taxon>
        <taxon>Salviinae</taxon>
        <taxon>Salvia</taxon>
        <taxon>Salvia subgen. Calosphace</taxon>
        <taxon>core Calosphace</taxon>
    </lineage>
</organism>
<reference evidence="1" key="2">
    <citation type="submission" date="2020-08" db="EMBL/GenBank/DDBJ databases">
        <title>Plant Genome Project.</title>
        <authorList>
            <person name="Zhang R.-G."/>
        </authorList>
    </citation>
    <scope>NUCLEOTIDE SEQUENCE</scope>
    <source>
        <strain evidence="1">Huo1</strain>
        <tissue evidence="1">Leaf</tissue>
    </source>
</reference>
<evidence type="ECO:0000313" key="2">
    <source>
        <dbReference type="Proteomes" id="UP000298416"/>
    </source>
</evidence>
<name>A0A8X8ZLN8_SALSN</name>
<dbReference type="InterPro" id="IPR023213">
    <property type="entry name" value="CAT-like_dom_sf"/>
</dbReference>
<keyword evidence="2" id="KW-1185">Reference proteome</keyword>
<dbReference type="Proteomes" id="UP000298416">
    <property type="component" value="Unassembled WGS sequence"/>
</dbReference>
<evidence type="ECO:0000313" key="1">
    <source>
        <dbReference type="EMBL" id="KAG6409937.1"/>
    </source>
</evidence>